<dbReference type="RefSeq" id="WP_345715373.1">
    <property type="nucleotide sequence ID" value="NZ_BAABFP010000002.1"/>
</dbReference>
<feature type="transmembrane region" description="Helical" evidence="2">
    <location>
        <begin position="131"/>
        <end position="151"/>
    </location>
</feature>
<organism evidence="3 4">
    <name type="scientific">Angustibacter luteus</name>
    <dbReference type="NCBI Taxonomy" id="658456"/>
    <lineage>
        <taxon>Bacteria</taxon>
        <taxon>Bacillati</taxon>
        <taxon>Actinomycetota</taxon>
        <taxon>Actinomycetes</taxon>
        <taxon>Kineosporiales</taxon>
        <taxon>Kineosporiaceae</taxon>
    </lineage>
</organism>
<evidence type="ECO:0000256" key="2">
    <source>
        <dbReference type="SAM" id="Phobius"/>
    </source>
</evidence>
<keyword evidence="2" id="KW-1133">Transmembrane helix</keyword>
<dbReference type="EMBL" id="JBHSRD010000004">
    <property type="protein sequence ID" value="MFC6007940.1"/>
    <property type="molecule type" value="Genomic_DNA"/>
</dbReference>
<feature type="transmembrane region" description="Helical" evidence="2">
    <location>
        <begin position="107"/>
        <end position="125"/>
    </location>
</feature>
<comment type="caution">
    <text evidence="3">The sequence shown here is derived from an EMBL/GenBank/DDBJ whole genome shotgun (WGS) entry which is preliminary data.</text>
</comment>
<gene>
    <name evidence="3" type="ORF">ACFQDO_12465</name>
</gene>
<feature type="compositionally biased region" description="Pro residues" evidence="1">
    <location>
        <begin position="175"/>
        <end position="189"/>
    </location>
</feature>
<feature type="transmembrane region" description="Helical" evidence="2">
    <location>
        <begin position="80"/>
        <end position="100"/>
    </location>
</feature>
<feature type="compositionally biased region" description="Basic and acidic residues" evidence="1">
    <location>
        <begin position="160"/>
        <end position="172"/>
    </location>
</feature>
<accession>A0ABW1JFI5</accession>
<feature type="region of interest" description="Disordered" evidence="1">
    <location>
        <begin position="160"/>
        <end position="189"/>
    </location>
</feature>
<keyword evidence="2" id="KW-0812">Transmembrane</keyword>
<reference evidence="4" key="1">
    <citation type="journal article" date="2019" name="Int. J. Syst. Evol. Microbiol.">
        <title>The Global Catalogue of Microorganisms (GCM) 10K type strain sequencing project: providing services to taxonomists for standard genome sequencing and annotation.</title>
        <authorList>
            <consortium name="The Broad Institute Genomics Platform"/>
            <consortium name="The Broad Institute Genome Sequencing Center for Infectious Disease"/>
            <person name="Wu L."/>
            <person name="Ma J."/>
        </authorList>
    </citation>
    <scope>NUCLEOTIDE SEQUENCE [LARGE SCALE GENOMIC DNA]</scope>
    <source>
        <strain evidence="4">KACC 14249</strain>
    </source>
</reference>
<evidence type="ECO:0000313" key="3">
    <source>
        <dbReference type="EMBL" id="MFC6007940.1"/>
    </source>
</evidence>
<proteinExistence type="predicted"/>
<name>A0ABW1JFI5_9ACTN</name>
<keyword evidence="2" id="KW-0472">Membrane</keyword>
<evidence type="ECO:0000256" key="1">
    <source>
        <dbReference type="SAM" id="MobiDB-lite"/>
    </source>
</evidence>
<protein>
    <submittedName>
        <fullName evidence="3">Uncharacterized protein</fullName>
    </submittedName>
</protein>
<feature type="transmembrane region" description="Helical" evidence="2">
    <location>
        <begin position="23"/>
        <end position="43"/>
    </location>
</feature>
<dbReference type="Proteomes" id="UP001596189">
    <property type="component" value="Unassembled WGS sequence"/>
</dbReference>
<sequence>MFDVRDLEVPSERGDWGSAPDGVRAACALLVSLTALAGLRAWMVLGEWPEFLRTYGHAHHLDMHSDAGWTESALRAPAQWSALLDLGLVLILVLLVLGVLHRSSECRIFGVVVAVAVTLDVLAPLAYPVPWWYVVASSMLGLACTTLVLLLTRPRTSMHLRPEPMSHQERQLEPGPKPPRPNDPSWPPL</sequence>
<keyword evidence="4" id="KW-1185">Reference proteome</keyword>
<evidence type="ECO:0000313" key="4">
    <source>
        <dbReference type="Proteomes" id="UP001596189"/>
    </source>
</evidence>